<comment type="caution">
    <text evidence="2">The sequence shown here is derived from an EMBL/GenBank/DDBJ whole genome shotgun (WGS) entry which is preliminary data.</text>
</comment>
<evidence type="ECO:0000313" key="2">
    <source>
        <dbReference type="EMBL" id="MCU4754382.1"/>
    </source>
</evidence>
<dbReference type="AlphaFoldDB" id="A0AAP2ZBU7"/>
<dbReference type="EMBL" id="JAOPJZ010000040">
    <property type="protein sequence ID" value="MCU4754382.1"/>
    <property type="molecule type" value="Genomic_DNA"/>
</dbReference>
<gene>
    <name evidence="2" type="ORF">OB919_20810</name>
</gene>
<accession>A0AAP2ZBU7</accession>
<name>A0AAP2ZBU7_9EURY</name>
<keyword evidence="1" id="KW-0175">Coiled coil</keyword>
<organism evidence="2 3">
    <name type="scientific">Natronosalvus hydrolyticus</name>
    <dbReference type="NCBI Taxonomy" id="2979988"/>
    <lineage>
        <taxon>Archaea</taxon>
        <taxon>Methanobacteriati</taxon>
        <taxon>Methanobacteriota</taxon>
        <taxon>Stenosarchaea group</taxon>
        <taxon>Halobacteria</taxon>
        <taxon>Halobacteriales</taxon>
        <taxon>Natrialbaceae</taxon>
        <taxon>Natronosalvus</taxon>
    </lineage>
</organism>
<dbReference type="Proteomes" id="UP001321047">
    <property type="component" value="Unassembled WGS sequence"/>
</dbReference>
<protein>
    <submittedName>
        <fullName evidence="2">Uncharacterized protein</fullName>
    </submittedName>
</protein>
<dbReference type="RefSeq" id="WP_342810684.1">
    <property type="nucleotide sequence ID" value="NZ_JAOPJZ010000040.1"/>
</dbReference>
<reference evidence="2 3" key="1">
    <citation type="submission" date="2022-09" db="EMBL/GenBank/DDBJ databases">
        <title>Enrichment on poylsaccharides allowed isolation of novel metabolic and taxonomic groups of Haloarchaea.</title>
        <authorList>
            <person name="Sorokin D.Y."/>
            <person name="Elcheninov A.G."/>
            <person name="Khizhniak T.V."/>
            <person name="Kolganova T.V."/>
            <person name="Kublanov I.V."/>
        </authorList>
    </citation>
    <scope>NUCLEOTIDE SEQUENCE [LARGE SCALE GENOMIC DNA]</scope>
    <source>
        <strain evidence="2 3">AArc-curdl1</strain>
    </source>
</reference>
<keyword evidence="3" id="KW-1185">Reference proteome</keyword>
<feature type="coiled-coil region" evidence="1">
    <location>
        <begin position="103"/>
        <end position="158"/>
    </location>
</feature>
<evidence type="ECO:0000313" key="3">
    <source>
        <dbReference type="Proteomes" id="UP001321047"/>
    </source>
</evidence>
<evidence type="ECO:0000256" key="1">
    <source>
        <dbReference type="SAM" id="Coils"/>
    </source>
</evidence>
<sequence length="163" mass="19344">MAEDRDPYLEKARTELAILQIHFENDHFRKASQQIETTINHCYRYSHKTRRKPEERILLDMAGKLEKMQSVTDRLKHYEDHEKLEGKGMKVAEDLAPMTEGILDGTNSDREASDRLVNELEDEIKRKEDRIEFLEDEVRRSENTVKDLKERVNELERDQSDSN</sequence>
<proteinExistence type="predicted"/>